<keyword evidence="1" id="KW-0472">Membrane</keyword>
<dbReference type="SUPFAM" id="SSF53300">
    <property type="entry name" value="vWA-like"/>
    <property type="match status" value="1"/>
</dbReference>
<dbReference type="PANTHER" id="PTHR22550">
    <property type="entry name" value="SPORE GERMINATION PROTEIN"/>
    <property type="match status" value="1"/>
</dbReference>
<evidence type="ECO:0000259" key="2">
    <source>
        <dbReference type="PROSITE" id="PS50234"/>
    </source>
</evidence>
<accession>A0A432WL64</accession>
<evidence type="ECO:0000256" key="1">
    <source>
        <dbReference type="SAM" id="Phobius"/>
    </source>
</evidence>
<keyword evidence="1" id="KW-1133">Transmembrane helix</keyword>
<dbReference type="Proteomes" id="UP000287823">
    <property type="component" value="Unassembled WGS sequence"/>
</dbReference>
<dbReference type="EMBL" id="PIPO01000001">
    <property type="protein sequence ID" value="RUO34504.1"/>
    <property type="molecule type" value="Genomic_DNA"/>
</dbReference>
<dbReference type="InterPro" id="IPR036465">
    <property type="entry name" value="vWFA_dom_sf"/>
</dbReference>
<feature type="transmembrane region" description="Helical" evidence="1">
    <location>
        <begin position="301"/>
        <end position="318"/>
    </location>
</feature>
<dbReference type="PANTHER" id="PTHR22550:SF18">
    <property type="entry name" value="VWFA DOMAIN-CONTAINING PROTEIN"/>
    <property type="match status" value="1"/>
</dbReference>
<dbReference type="InterPro" id="IPR002035">
    <property type="entry name" value="VWF_A"/>
</dbReference>
<dbReference type="Gene3D" id="3.40.50.410">
    <property type="entry name" value="von Willebrand factor, type A domain"/>
    <property type="match status" value="1"/>
</dbReference>
<proteinExistence type="predicted"/>
<evidence type="ECO:0000313" key="4">
    <source>
        <dbReference type="Proteomes" id="UP000287823"/>
    </source>
</evidence>
<keyword evidence="4" id="KW-1185">Reference proteome</keyword>
<gene>
    <name evidence="3" type="ORF">CWE14_00380</name>
</gene>
<protein>
    <submittedName>
        <fullName evidence="3">IMP dehydrogenase</fullName>
    </submittedName>
</protein>
<organism evidence="3 4">
    <name type="scientific">Aliidiomarina soli</name>
    <dbReference type="NCBI Taxonomy" id="1928574"/>
    <lineage>
        <taxon>Bacteria</taxon>
        <taxon>Pseudomonadati</taxon>
        <taxon>Pseudomonadota</taxon>
        <taxon>Gammaproteobacteria</taxon>
        <taxon>Alteromonadales</taxon>
        <taxon>Idiomarinaceae</taxon>
        <taxon>Aliidiomarina</taxon>
    </lineage>
</organism>
<keyword evidence="1" id="KW-0812">Transmembrane</keyword>
<dbReference type="PROSITE" id="PS50234">
    <property type="entry name" value="VWFA"/>
    <property type="match status" value="1"/>
</dbReference>
<dbReference type="InterPro" id="IPR050768">
    <property type="entry name" value="UPF0353/GerABKA_families"/>
</dbReference>
<dbReference type="AlphaFoldDB" id="A0A432WL64"/>
<dbReference type="SMART" id="SM00327">
    <property type="entry name" value="VWA"/>
    <property type="match status" value="1"/>
</dbReference>
<feature type="domain" description="VWFA" evidence="2">
    <location>
        <begin position="88"/>
        <end position="285"/>
    </location>
</feature>
<reference evidence="3 4" key="1">
    <citation type="journal article" date="2011" name="Front. Microbiol.">
        <title>Genomic signatures of strain selection and enhancement in Bacillus atrophaeus var. globigii, a historical biowarfare simulant.</title>
        <authorList>
            <person name="Gibbons H.S."/>
            <person name="Broomall S.M."/>
            <person name="McNew L.A."/>
            <person name="Daligault H."/>
            <person name="Chapman C."/>
            <person name="Bruce D."/>
            <person name="Karavis M."/>
            <person name="Krepps M."/>
            <person name="McGregor P.A."/>
            <person name="Hong C."/>
            <person name="Park K.H."/>
            <person name="Akmal A."/>
            <person name="Feldman A."/>
            <person name="Lin J.S."/>
            <person name="Chang W.E."/>
            <person name="Higgs B.W."/>
            <person name="Demirev P."/>
            <person name="Lindquist J."/>
            <person name="Liem A."/>
            <person name="Fochler E."/>
            <person name="Read T.D."/>
            <person name="Tapia R."/>
            <person name="Johnson S."/>
            <person name="Bishop-Lilly K.A."/>
            <person name="Detter C."/>
            <person name="Han C."/>
            <person name="Sozhamannan S."/>
            <person name="Rosenzweig C.N."/>
            <person name="Skowronski E.W."/>
        </authorList>
    </citation>
    <scope>NUCLEOTIDE SEQUENCE [LARGE SCALE GENOMIC DNA]</scope>
    <source>
        <strain evidence="3 4">Y4G10-17</strain>
    </source>
</reference>
<dbReference type="Pfam" id="PF13519">
    <property type="entry name" value="VWA_2"/>
    <property type="match status" value="1"/>
</dbReference>
<comment type="caution">
    <text evidence="3">The sequence shown here is derived from an EMBL/GenBank/DDBJ whole genome shotgun (WGS) entry which is preliminary data.</text>
</comment>
<name>A0A432WL64_9GAMM</name>
<sequence>MFEFALWWVWFLLPLPWIVRKVSPEQRQSQIPLSLPRAARFISPRQVQHPGRIRLWLLPGLVWLALVATLAQPQWVGEPVPMQQERREMMIALDLSGSMQADDMTLNGRQVTRLQAAHHILAEFIERRHGDRIGLIVYADNAFVYSPLTSDLTALAQLAREAQLGLAGQRTALGDAVGLAIRTLRERDSENNVILLLTDGMINSGAIDAREALTLARNGGIRVHTVGIGSDEMVVQSWSGERRINPSAELDEGFLNELASVSGGDYFRARNEAEMRRAYDIIDQLEPVLGDDQYMRPRTALAHWPLSVAFTLSLFLLLQRGLHLRQLRAQPRTRRR</sequence>
<evidence type="ECO:0000313" key="3">
    <source>
        <dbReference type="EMBL" id="RUO34504.1"/>
    </source>
</evidence>
<dbReference type="RefSeq" id="WP_126797584.1">
    <property type="nucleotide sequence ID" value="NZ_PIPO01000001.1"/>
</dbReference>